<dbReference type="PRINTS" id="PR00081">
    <property type="entry name" value="GDHRDH"/>
</dbReference>
<dbReference type="EMBL" id="NBXA01000011">
    <property type="protein sequence ID" value="RFA14887.1"/>
    <property type="molecule type" value="Genomic_DNA"/>
</dbReference>
<reference evidence="4 5" key="1">
    <citation type="submission" date="2017-04" db="EMBL/GenBank/DDBJ databases">
        <title>Comparative genome analysis of Subtercola boreus.</title>
        <authorList>
            <person name="Cho Y.-J."/>
            <person name="Cho A."/>
            <person name="Kim O.-S."/>
            <person name="Lee J.-I."/>
        </authorList>
    </citation>
    <scope>NUCLEOTIDE SEQUENCE [LARGE SCALE GENOMIC DNA]</scope>
    <source>
        <strain evidence="4 5">P27444</strain>
    </source>
</reference>
<dbReference type="InterPro" id="IPR002347">
    <property type="entry name" value="SDR_fam"/>
</dbReference>
<dbReference type="InterPro" id="IPR057326">
    <property type="entry name" value="KR_dom"/>
</dbReference>
<feature type="domain" description="Ketoreductase" evidence="3">
    <location>
        <begin position="15"/>
        <end position="195"/>
    </location>
</feature>
<dbReference type="Pfam" id="PF13561">
    <property type="entry name" value="adh_short_C2"/>
    <property type="match status" value="1"/>
</dbReference>
<dbReference type="FunFam" id="3.40.50.720:FF:000084">
    <property type="entry name" value="Short-chain dehydrogenase reductase"/>
    <property type="match status" value="1"/>
</dbReference>
<dbReference type="PROSITE" id="PS00061">
    <property type="entry name" value="ADH_SHORT"/>
    <property type="match status" value="1"/>
</dbReference>
<dbReference type="SUPFAM" id="SSF51735">
    <property type="entry name" value="NAD(P)-binding Rossmann-fold domains"/>
    <property type="match status" value="1"/>
</dbReference>
<evidence type="ECO:0000313" key="5">
    <source>
        <dbReference type="Proteomes" id="UP000256709"/>
    </source>
</evidence>
<gene>
    <name evidence="4" type="ORF">B7R21_05525</name>
</gene>
<dbReference type="Proteomes" id="UP000256709">
    <property type="component" value="Unassembled WGS sequence"/>
</dbReference>
<dbReference type="NCBIfam" id="NF005559">
    <property type="entry name" value="PRK07231.1"/>
    <property type="match status" value="1"/>
</dbReference>
<sequence>MTETPPVPTARLQGRRIVVTGGARGIGASIASRFAAEGADVAILDLLEEPGRATAATIGGRFFRVDLSDEADTRTVLTEAIDSLGGIDVLVNNAGILRFAPLLEITVDDWDAMFRINTRAMLVTTQVAAKRMIDQRLAGSTAPGKIINMASMGGKTGGAGQAHYAASKAAVISLTRVTALELGPEAITANCICPGYVLTEMGAATRTEADVAEWSSYSPLGRLAQPEDVAGVAAFLASSDADYLTGQAINVTGGMIMH</sequence>
<dbReference type="OrthoDB" id="286404at2"/>
<comment type="caution">
    <text evidence="4">The sequence shown here is derived from an EMBL/GenBank/DDBJ whole genome shotgun (WGS) entry which is preliminary data.</text>
</comment>
<comment type="similarity">
    <text evidence="1">Belongs to the short-chain dehydrogenases/reductases (SDR) family.</text>
</comment>
<accession>A0A3E0W1C7</accession>
<dbReference type="RefSeq" id="WP_116282258.1">
    <property type="nucleotide sequence ID" value="NZ_NBXA01000011.1"/>
</dbReference>
<dbReference type="SMART" id="SM00822">
    <property type="entry name" value="PKS_KR"/>
    <property type="match status" value="1"/>
</dbReference>
<dbReference type="PANTHER" id="PTHR42760">
    <property type="entry name" value="SHORT-CHAIN DEHYDROGENASES/REDUCTASES FAMILY MEMBER"/>
    <property type="match status" value="1"/>
</dbReference>
<proteinExistence type="inferred from homology"/>
<dbReference type="GO" id="GO:0016616">
    <property type="term" value="F:oxidoreductase activity, acting on the CH-OH group of donors, NAD or NADP as acceptor"/>
    <property type="evidence" value="ECO:0007669"/>
    <property type="project" value="UniProtKB-ARBA"/>
</dbReference>
<dbReference type="PRINTS" id="PR00080">
    <property type="entry name" value="SDRFAMILY"/>
</dbReference>
<dbReference type="Gene3D" id="3.40.50.720">
    <property type="entry name" value="NAD(P)-binding Rossmann-like Domain"/>
    <property type="match status" value="1"/>
</dbReference>
<name>A0A3E0W1C7_9MICO</name>
<organism evidence="4 5">
    <name type="scientific">Subtercola boreus</name>
    <dbReference type="NCBI Taxonomy" id="120213"/>
    <lineage>
        <taxon>Bacteria</taxon>
        <taxon>Bacillati</taxon>
        <taxon>Actinomycetota</taxon>
        <taxon>Actinomycetes</taxon>
        <taxon>Micrococcales</taxon>
        <taxon>Microbacteriaceae</taxon>
        <taxon>Subtercola</taxon>
    </lineage>
</organism>
<evidence type="ECO:0000256" key="1">
    <source>
        <dbReference type="ARBA" id="ARBA00006484"/>
    </source>
</evidence>
<evidence type="ECO:0000256" key="2">
    <source>
        <dbReference type="ARBA" id="ARBA00023002"/>
    </source>
</evidence>
<keyword evidence="2" id="KW-0560">Oxidoreductase</keyword>
<protein>
    <submittedName>
        <fullName evidence="4">Short-chain dehydrogenase</fullName>
    </submittedName>
</protein>
<dbReference type="InterPro" id="IPR020904">
    <property type="entry name" value="Sc_DH/Rdtase_CS"/>
</dbReference>
<evidence type="ECO:0000313" key="4">
    <source>
        <dbReference type="EMBL" id="RFA14887.1"/>
    </source>
</evidence>
<evidence type="ECO:0000259" key="3">
    <source>
        <dbReference type="SMART" id="SM00822"/>
    </source>
</evidence>
<dbReference type="InterPro" id="IPR036291">
    <property type="entry name" value="NAD(P)-bd_dom_sf"/>
</dbReference>
<dbReference type="PANTHER" id="PTHR42760:SF133">
    <property type="entry name" value="3-OXOACYL-[ACYL-CARRIER-PROTEIN] REDUCTASE"/>
    <property type="match status" value="1"/>
</dbReference>
<dbReference type="AlphaFoldDB" id="A0A3E0W1C7"/>